<dbReference type="SUPFAM" id="SSF52402">
    <property type="entry name" value="Adenine nucleotide alpha hydrolases-like"/>
    <property type="match status" value="1"/>
</dbReference>
<dbReference type="NCBIfam" id="TIGR02432">
    <property type="entry name" value="lysidine_TilS_N"/>
    <property type="match status" value="1"/>
</dbReference>
<proteinExistence type="inferred from homology"/>
<dbReference type="STRING" id="1236220.SAMN04488112_11954"/>
<dbReference type="GO" id="GO:0005524">
    <property type="term" value="F:ATP binding"/>
    <property type="evidence" value="ECO:0007669"/>
    <property type="project" value="UniProtKB-UniRule"/>
</dbReference>
<comment type="catalytic activity">
    <reaction evidence="7 8">
        <text>cytidine(34) in tRNA(Ile2) + L-lysine + ATP = lysidine(34) in tRNA(Ile2) + AMP + diphosphate + H(+)</text>
        <dbReference type="Rhea" id="RHEA:43744"/>
        <dbReference type="Rhea" id="RHEA-COMP:10625"/>
        <dbReference type="Rhea" id="RHEA-COMP:10670"/>
        <dbReference type="ChEBI" id="CHEBI:15378"/>
        <dbReference type="ChEBI" id="CHEBI:30616"/>
        <dbReference type="ChEBI" id="CHEBI:32551"/>
        <dbReference type="ChEBI" id="CHEBI:33019"/>
        <dbReference type="ChEBI" id="CHEBI:82748"/>
        <dbReference type="ChEBI" id="CHEBI:83665"/>
        <dbReference type="ChEBI" id="CHEBI:456215"/>
        <dbReference type="EC" id="6.3.4.19"/>
    </reaction>
</comment>
<evidence type="ECO:0000256" key="2">
    <source>
        <dbReference type="ARBA" id="ARBA00022490"/>
    </source>
</evidence>
<comment type="function">
    <text evidence="8">Ligates lysine onto the cytidine present at position 34 of the AUA codon-specific tRNA(Ile) that contains the anticodon CAU, in an ATP-dependent manner. Cytidine is converted to lysidine, thus changing the amino acid specificity of the tRNA from methionine to isoleucine.</text>
</comment>
<dbReference type="InterPro" id="IPR014729">
    <property type="entry name" value="Rossmann-like_a/b/a_fold"/>
</dbReference>
<dbReference type="Gene3D" id="3.30.465.60">
    <property type="match status" value="1"/>
</dbReference>
<evidence type="ECO:0000256" key="8">
    <source>
        <dbReference type="HAMAP-Rule" id="MF_01161"/>
    </source>
</evidence>
<evidence type="ECO:0000256" key="6">
    <source>
        <dbReference type="ARBA" id="ARBA00022840"/>
    </source>
</evidence>
<keyword evidence="5 8" id="KW-0547">Nucleotide-binding</keyword>
<dbReference type="GO" id="GO:0005737">
    <property type="term" value="C:cytoplasm"/>
    <property type="evidence" value="ECO:0007669"/>
    <property type="project" value="UniProtKB-SubCell"/>
</dbReference>
<dbReference type="SUPFAM" id="SSF82829">
    <property type="entry name" value="MesJ substrate recognition domain-like"/>
    <property type="match status" value="1"/>
</dbReference>
<keyword evidence="6 8" id="KW-0067">ATP-binding</keyword>
<dbReference type="RefSeq" id="WP_176757987.1">
    <property type="nucleotide sequence ID" value="NZ_FMZA01000019.1"/>
</dbReference>
<dbReference type="PANTHER" id="PTHR43033">
    <property type="entry name" value="TRNA(ILE)-LYSIDINE SYNTHASE-RELATED"/>
    <property type="match status" value="1"/>
</dbReference>
<evidence type="ECO:0000313" key="10">
    <source>
        <dbReference type="EMBL" id="SDC86536.1"/>
    </source>
</evidence>
<comment type="subcellular location">
    <subcellularLocation>
        <location evidence="1 8">Cytoplasm</location>
    </subcellularLocation>
</comment>
<dbReference type="InterPro" id="IPR011063">
    <property type="entry name" value="TilS/TtcA_N"/>
</dbReference>
<keyword evidence="4 8" id="KW-0819">tRNA processing</keyword>
<evidence type="ECO:0000259" key="9">
    <source>
        <dbReference type="SMART" id="SM00977"/>
    </source>
</evidence>
<dbReference type="NCBIfam" id="TIGR02433">
    <property type="entry name" value="lysidine_TilS_C"/>
    <property type="match status" value="1"/>
</dbReference>
<sequence length="471" mass="52897">MLEQMRQTIEQQRLLPKGSLVTVGVSGGPDSIALLHALNRLRSEYHWQLSAVHVNHGLRGEESDADARYVSERCEAWGIPCRVERVDVKGELAKGGANRQAVARKLRYEAFRRAVASFGADRLALAHQADDQVETVLMRLLRGTGPSGLTGIPLAREWEGIHLVRPLLEVRRSEVEAYCAEHGLRPRQDPSNRDPRYMRNRIRLELVPQLETYNPRFQKAILQLSRIAAEEERYWEELAKQESDKVVEAREEGKVALHIPSLLEADVALQRRVIKLILNCLAQRNEQEVTLDSVEKVRKLAGGSNPSALVPLPGELWAEREYSRLWIMTSPPAVPSEETAFNPVVLSVPGEHSFPEGTIQSWIGDRAAFQPSPSRALFDLDRLQPPLIARPRAPGDRIRPLGLGGSKKVKDVLIDAKISRRRREGLPLVVAGEEVIWIPGVTRSDQAMVTGQTRRYLHLEWLWDGNVPGCG</sequence>
<accession>A0A1G6Q457</accession>
<reference evidence="10 11" key="1">
    <citation type="submission" date="2016-10" db="EMBL/GenBank/DDBJ databases">
        <authorList>
            <person name="de Groot N.N."/>
        </authorList>
    </citation>
    <scope>NUCLEOTIDE SEQUENCE [LARGE SCALE GENOMIC DNA]</scope>
    <source>
        <strain evidence="10 11">DSM 45514</strain>
    </source>
</reference>
<feature type="domain" description="Lysidine-tRNA(Ile) synthetase C-terminal" evidence="9">
    <location>
        <begin position="387"/>
        <end position="459"/>
    </location>
</feature>
<dbReference type="Pfam" id="PF01171">
    <property type="entry name" value="ATP_bind_3"/>
    <property type="match status" value="1"/>
</dbReference>
<dbReference type="InterPro" id="IPR012795">
    <property type="entry name" value="tRNA_Ile_lys_synt_N"/>
</dbReference>
<feature type="binding site" evidence="8">
    <location>
        <begin position="26"/>
        <end position="31"/>
    </location>
    <ligand>
        <name>ATP</name>
        <dbReference type="ChEBI" id="CHEBI:30616"/>
    </ligand>
</feature>
<evidence type="ECO:0000256" key="4">
    <source>
        <dbReference type="ARBA" id="ARBA00022694"/>
    </source>
</evidence>
<dbReference type="Gene3D" id="3.40.50.620">
    <property type="entry name" value="HUPs"/>
    <property type="match status" value="1"/>
</dbReference>
<keyword evidence="2 8" id="KW-0963">Cytoplasm</keyword>
<dbReference type="GO" id="GO:0006400">
    <property type="term" value="P:tRNA modification"/>
    <property type="evidence" value="ECO:0007669"/>
    <property type="project" value="UniProtKB-UniRule"/>
</dbReference>
<gene>
    <name evidence="8" type="primary">tilS</name>
    <name evidence="10" type="ORF">SAMN04488112_11954</name>
</gene>
<evidence type="ECO:0000256" key="7">
    <source>
        <dbReference type="ARBA" id="ARBA00048539"/>
    </source>
</evidence>
<evidence type="ECO:0000256" key="5">
    <source>
        <dbReference type="ARBA" id="ARBA00022741"/>
    </source>
</evidence>
<dbReference type="CDD" id="cd01992">
    <property type="entry name" value="TilS_N"/>
    <property type="match status" value="1"/>
</dbReference>
<dbReference type="HAMAP" id="MF_01161">
    <property type="entry name" value="tRNA_Ile_lys_synt"/>
    <property type="match status" value="1"/>
</dbReference>
<evidence type="ECO:0000256" key="1">
    <source>
        <dbReference type="ARBA" id="ARBA00004496"/>
    </source>
</evidence>
<comment type="domain">
    <text evidence="8">The N-terminal region contains the highly conserved SGGXDS motif, predicted to be a P-loop motif involved in ATP binding.</text>
</comment>
<keyword evidence="11" id="KW-1185">Reference proteome</keyword>
<organism evidence="10 11">
    <name type="scientific">Melghirimyces thermohalophilus</name>
    <dbReference type="NCBI Taxonomy" id="1236220"/>
    <lineage>
        <taxon>Bacteria</taxon>
        <taxon>Bacillati</taxon>
        <taxon>Bacillota</taxon>
        <taxon>Bacilli</taxon>
        <taxon>Bacillales</taxon>
        <taxon>Thermoactinomycetaceae</taxon>
        <taxon>Melghirimyces</taxon>
    </lineage>
</organism>
<dbReference type="Pfam" id="PF11734">
    <property type="entry name" value="TilS_C"/>
    <property type="match status" value="1"/>
</dbReference>
<dbReference type="GO" id="GO:0032267">
    <property type="term" value="F:tRNA(Ile)-lysidine synthase activity"/>
    <property type="evidence" value="ECO:0007669"/>
    <property type="project" value="UniProtKB-EC"/>
</dbReference>
<name>A0A1G6Q457_9BACL</name>
<evidence type="ECO:0000313" key="11">
    <source>
        <dbReference type="Proteomes" id="UP000199387"/>
    </source>
</evidence>
<dbReference type="EMBL" id="FMZA01000019">
    <property type="protein sequence ID" value="SDC86536.1"/>
    <property type="molecule type" value="Genomic_DNA"/>
</dbReference>
<keyword evidence="3 8" id="KW-0436">Ligase</keyword>
<dbReference type="Proteomes" id="UP000199387">
    <property type="component" value="Unassembled WGS sequence"/>
</dbReference>
<evidence type="ECO:0000256" key="3">
    <source>
        <dbReference type="ARBA" id="ARBA00022598"/>
    </source>
</evidence>
<comment type="similarity">
    <text evidence="8">Belongs to the tRNA(Ile)-lysidine synthase family.</text>
</comment>
<protein>
    <recommendedName>
        <fullName evidence="8">tRNA(Ile)-lysidine synthase</fullName>
        <ecNumber evidence="8">6.3.4.19</ecNumber>
    </recommendedName>
    <alternativeName>
        <fullName evidence="8">tRNA(Ile)-2-lysyl-cytidine synthase</fullName>
    </alternativeName>
    <alternativeName>
        <fullName evidence="8">tRNA(Ile)-lysidine synthetase</fullName>
    </alternativeName>
</protein>
<dbReference type="EC" id="6.3.4.19" evidence="8"/>
<dbReference type="SMART" id="SM00977">
    <property type="entry name" value="TilS_C"/>
    <property type="match status" value="1"/>
</dbReference>
<dbReference type="AlphaFoldDB" id="A0A1G6Q457"/>
<dbReference type="InterPro" id="IPR012796">
    <property type="entry name" value="Lysidine-tRNA-synth_C"/>
</dbReference>
<dbReference type="PANTHER" id="PTHR43033:SF1">
    <property type="entry name" value="TRNA(ILE)-LYSIDINE SYNTHASE-RELATED"/>
    <property type="match status" value="1"/>
</dbReference>
<dbReference type="InterPro" id="IPR012094">
    <property type="entry name" value="tRNA_Ile_lys_synt"/>
</dbReference>
<dbReference type="SUPFAM" id="SSF56037">
    <property type="entry name" value="PheT/TilS domain"/>
    <property type="match status" value="1"/>
</dbReference>